<evidence type="ECO:0000313" key="3">
    <source>
        <dbReference type="Proteomes" id="UP000591131"/>
    </source>
</evidence>
<keyword evidence="1" id="KW-0732">Signal</keyword>
<evidence type="ECO:0000256" key="1">
    <source>
        <dbReference type="SAM" id="SignalP"/>
    </source>
</evidence>
<reference evidence="2 3" key="1">
    <citation type="submission" date="2020-04" db="EMBL/GenBank/DDBJ databases">
        <title>Perkinsus chesapeaki whole genome sequence.</title>
        <authorList>
            <person name="Bogema D.R."/>
        </authorList>
    </citation>
    <scope>NUCLEOTIDE SEQUENCE [LARGE SCALE GENOMIC DNA]</scope>
    <source>
        <strain evidence="2">ATCC PRA-425</strain>
    </source>
</reference>
<evidence type="ECO:0000313" key="2">
    <source>
        <dbReference type="EMBL" id="KAF4668517.1"/>
    </source>
</evidence>
<accession>A0A7J6MAV4</accession>
<feature type="signal peptide" evidence="1">
    <location>
        <begin position="1"/>
        <end position="19"/>
    </location>
</feature>
<dbReference type="AlphaFoldDB" id="A0A7J6MAV4"/>
<feature type="chain" id="PRO_5029791959" evidence="1">
    <location>
        <begin position="20"/>
        <end position="164"/>
    </location>
</feature>
<dbReference type="EMBL" id="JAAPAO010000189">
    <property type="protein sequence ID" value="KAF4668517.1"/>
    <property type="molecule type" value="Genomic_DNA"/>
</dbReference>
<dbReference type="Proteomes" id="UP000591131">
    <property type="component" value="Unassembled WGS sequence"/>
</dbReference>
<sequence length="164" mass="19054">MRTFKRIYVIAMLCYAVLGEVELERQDKDCPEIHRVFAKFTGSRFKMDVMLKMTLKTSAKGARPPSYSTYSFTSPIKMFQDGQEESYWVSLDDTAEQERMLGITNASVEDTVILNEAFKFWIKVDKDLLWVVLEFAEKDKEPSCQYAMYKKASSIMSHLNSLRL</sequence>
<protein>
    <submittedName>
        <fullName evidence="2">Uncharacterized protein</fullName>
    </submittedName>
</protein>
<keyword evidence="3" id="KW-1185">Reference proteome</keyword>
<gene>
    <name evidence="2" type="ORF">FOL47_002979</name>
</gene>
<comment type="caution">
    <text evidence="2">The sequence shown here is derived from an EMBL/GenBank/DDBJ whole genome shotgun (WGS) entry which is preliminary data.</text>
</comment>
<name>A0A7J6MAV4_PERCH</name>
<proteinExistence type="predicted"/>
<organism evidence="2 3">
    <name type="scientific">Perkinsus chesapeaki</name>
    <name type="common">Clam parasite</name>
    <name type="synonym">Perkinsus andrewsi</name>
    <dbReference type="NCBI Taxonomy" id="330153"/>
    <lineage>
        <taxon>Eukaryota</taxon>
        <taxon>Sar</taxon>
        <taxon>Alveolata</taxon>
        <taxon>Perkinsozoa</taxon>
        <taxon>Perkinsea</taxon>
        <taxon>Perkinsida</taxon>
        <taxon>Perkinsidae</taxon>
        <taxon>Perkinsus</taxon>
    </lineage>
</organism>